<comment type="caution">
    <text evidence="1">The sequence shown here is derived from an EMBL/GenBank/DDBJ whole genome shotgun (WGS) entry which is preliminary data.</text>
</comment>
<keyword evidence="2" id="KW-1185">Reference proteome</keyword>
<dbReference type="EMBL" id="PKSL01000069">
    <property type="protein sequence ID" value="POW07972.1"/>
    <property type="molecule type" value="Genomic_DNA"/>
</dbReference>
<accession>A0A2S4VEK6</accession>
<reference evidence="1" key="1">
    <citation type="submission" date="2017-12" db="EMBL/GenBank/DDBJ databases">
        <title>Gene loss provides genomic basis for host adaptation in cereal stripe rust fungi.</title>
        <authorList>
            <person name="Xia C."/>
        </authorList>
    </citation>
    <scope>NUCLEOTIDE SEQUENCE [LARGE SCALE GENOMIC DNA]</scope>
    <source>
        <strain evidence="1">93-210</strain>
    </source>
</reference>
<name>A0A2S4VEK6_9BASI</name>
<sequence length="72" mass="8275">AAKAIIKFWVAVISRKTMDSISNPWERNKSGHILEFTLLPHHIVWDVYKITDGDQVLTWVVSPSKLIPPESY</sequence>
<protein>
    <submittedName>
        <fullName evidence="1">Uncharacterized protein</fullName>
    </submittedName>
</protein>
<gene>
    <name evidence="1" type="ORF">PSTT_07845</name>
</gene>
<organism evidence="1 2">
    <name type="scientific">Puccinia striiformis</name>
    <dbReference type="NCBI Taxonomy" id="27350"/>
    <lineage>
        <taxon>Eukaryota</taxon>
        <taxon>Fungi</taxon>
        <taxon>Dikarya</taxon>
        <taxon>Basidiomycota</taxon>
        <taxon>Pucciniomycotina</taxon>
        <taxon>Pucciniomycetes</taxon>
        <taxon>Pucciniales</taxon>
        <taxon>Pucciniaceae</taxon>
        <taxon>Puccinia</taxon>
    </lineage>
</organism>
<proteinExistence type="predicted"/>
<dbReference type="VEuPathDB" id="FungiDB:PSTT_07845"/>
<evidence type="ECO:0000313" key="1">
    <source>
        <dbReference type="EMBL" id="POW07972.1"/>
    </source>
</evidence>
<dbReference type="Proteomes" id="UP000239156">
    <property type="component" value="Unassembled WGS sequence"/>
</dbReference>
<dbReference type="AlphaFoldDB" id="A0A2S4VEK6"/>
<evidence type="ECO:0000313" key="2">
    <source>
        <dbReference type="Proteomes" id="UP000239156"/>
    </source>
</evidence>
<feature type="non-terminal residue" evidence="1">
    <location>
        <position position="1"/>
    </location>
</feature>